<dbReference type="PANTHER" id="PTHR42852">
    <property type="entry name" value="THIOL:DISULFIDE INTERCHANGE PROTEIN DSBE"/>
    <property type="match status" value="1"/>
</dbReference>
<name>A0A2V3ZXK8_9BACT</name>
<dbReference type="EMBL" id="QFLI01000004">
    <property type="protein sequence ID" value="PXY00983.1"/>
    <property type="molecule type" value="Genomic_DNA"/>
</dbReference>
<organism evidence="4 5">
    <name type="scientific">Marinifilum breve</name>
    <dbReference type="NCBI Taxonomy" id="2184082"/>
    <lineage>
        <taxon>Bacteria</taxon>
        <taxon>Pseudomonadati</taxon>
        <taxon>Bacteroidota</taxon>
        <taxon>Bacteroidia</taxon>
        <taxon>Marinilabiliales</taxon>
        <taxon>Marinifilaceae</taxon>
    </lineage>
</organism>
<dbReference type="InterPro" id="IPR000866">
    <property type="entry name" value="AhpC/TSA"/>
</dbReference>
<proteinExistence type="predicted"/>
<comment type="caution">
    <text evidence="4">The sequence shown here is derived from an EMBL/GenBank/DDBJ whole genome shotgun (WGS) entry which is preliminary data.</text>
</comment>
<feature type="chain" id="PRO_5016177498" description="Thioredoxin domain-containing protein" evidence="2">
    <location>
        <begin position="23"/>
        <end position="293"/>
    </location>
</feature>
<dbReference type="SUPFAM" id="SSF52833">
    <property type="entry name" value="Thioredoxin-like"/>
    <property type="match status" value="1"/>
</dbReference>
<evidence type="ECO:0000313" key="5">
    <source>
        <dbReference type="Proteomes" id="UP000248079"/>
    </source>
</evidence>
<protein>
    <recommendedName>
        <fullName evidence="3">Thioredoxin domain-containing protein</fullName>
    </recommendedName>
</protein>
<evidence type="ECO:0000256" key="1">
    <source>
        <dbReference type="SAM" id="Coils"/>
    </source>
</evidence>
<dbReference type="GO" id="GO:0016491">
    <property type="term" value="F:oxidoreductase activity"/>
    <property type="evidence" value="ECO:0007669"/>
    <property type="project" value="InterPro"/>
</dbReference>
<evidence type="ECO:0000256" key="2">
    <source>
        <dbReference type="SAM" id="SignalP"/>
    </source>
</evidence>
<dbReference type="CDD" id="cd02966">
    <property type="entry name" value="TlpA_like_family"/>
    <property type="match status" value="1"/>
</dbReference>
<dbReference type="Proteomes" id="UP000248079">
    <property type="component" value="Unassembled WGS sequence"/>
</dbReference>
<accession>A0A2V3ZXK8</accession>
<dbReference type="InterPro" id="IPR036249">
    <property type="entry name" value="Thioredoxin-like_sf"/>
</dbReference>
<sequence length="293" mass="34232">MRGIVQNVVLLCMLLSSLSSFAQSEDLFMQIWKAKDDVKLSAEASKSLEHFKNQKMEILNQIKELESKYYKEQEKDKKLKSKILKLYSQKHHLIDEIKQQAIKNKDEALFLELMEHIRPKDLKKLLQEENLNNARRDLYEKWLESIQHTAIGSQLKDFKLMDENGVEINTADLRGKILWVDSWASKCGPCIKKLKQIKRAYEKYQAKGFEILAVSWDYTVRGYIKTMEEAKADWLKVVKKHEFHWMNVFDTGDQIMGGQFGSVGKNLLIDANGIIIGFDLHPLEIEKLLEERL</sequence>
<feature type="coiled-coil region" evidence="1">
    <location>
        <begin position="48"/>
        <end position="82"/>
    </location>
</feature>
<dbReference type="InterPro" id="IPR050553">
    <property type="entry name" value="Thioredoxin_ResA/DsbE_sf"/>
</dbReference>
<dbReference type="Gene3D" id="3.40.30.10">
    <property type="entry name" value="Glutaredoxin"/>
    <property type="match status" value="1"/>
</dbReference>
<dbReference type="PANTHER" id="PTHR42852:SF13">
    <property type="entry name" value="PROTEIN DIPZ"/>
    <property type="match status" value="1"/>
</dbReference>
<evidence type="ECO:0000259" key="3">
    <source>
        <dbReference type="PROSITE" id="PS51352"/>
    </source>
</evidence>
<keyword evidence="1" id="KW-0175">Coiled coil</keyword>
<keyword evidence="5" id="KW-1185">Reference proteome</keyword>
<feature type="domain" description="Thioredoxin" evidence="3">
    <location>
        <begin position="149"/>
        <end position="293"/>
    </location>
</feature>
<dbReference type="OrthoDB" id="9794348at2"/>
<dbReference type="PROSITE" id="PS51352">
    <property type="entry name" value="THIOREDOXIN_2"/>
    <property type="match status" value="1"/>
</dbReference>
<dbReference type="RefSeq" id="WP_110360616.1">
    <property type="nucleotide sequence ID" value="NZ_QFLI01000004.1"/>
</dbReference>
<keyword evidence="2" id="KW-0732">Signal</keyword>
<dbReference type="AlphaFoldDB" id="A0A2V3ZXK8"/>
<feature type="signal peptide" evidence="2">
    <location>
        <begin position="1"/>
        <end position="22"/>
    </location>
</feature>
<dbReference type="GO" id="GO:0016209">
    <property type="term" value="F:antioxidant activity"/>
    <property type="evidence" value="ECO:0007669"/>
    <property type="project" value="InterPro"/>
</dbReference>
<reference evidence="4 5" key="1">
    <citation type="submission" date="2018-05" db="EMBL/GenBank/DDBJ databases">
        <title>Marinifilum breve JC075T sp. nov., a marine bacterium isolated from Yongle Blue Hole in the South China Sea.</title>
        <authorList>
            <person name="Fu T."/>
        </authorList>
    </citation>
    <scope>NUCLEOTIDE SEQUENCE [LARGE SCALE GENOMIC DNA]</scope>
    <source>
        <strain evidence="4 5">JC075</strain>
    </source>
</reference>
<dbReference type="InterPro" id="IPR013766">
    <property type="entry name" value="Thioredoxin_domain"/>
</dbReference>
<gene>
    <name evidence="4" type="ORF">DF185_10000</name>
</gene>
<evidence type="ECO:0000313" key="4">
    <source>
        <dbReference type="EMBL" id="PXY00983.1"/>
    </source>
</evidence>
<dbReference type="Pfam" id="PF00578">
    <property type="entry name" value="AhpC-TSA"/>
    <property type="match status" value="1"/>
</dbReference>